<dbReference type="PROSITE" id="PS50053">
    <property type="entry name" value="UBIQUITIN_2"/>
    <property type="match status" value="1"/>
</dbReference>
<dbReference type="Pfam" id="PF00240">
    <property type="entry name" value="ubiquitin"/>
    <property type="match status" value="1"/>
</dbReference>
<evidence type="ECO:0000259" key="5">
    <source>
        <dbReference type="PROSITE" id="PS50053"/>
    </source>
</evidence>
<reference evidence="7" key="1">
    <citation type="submission" date="2019-08" db="EMBL/GenBank/DDBJ databases">
        <title>Phocoena sinus (Vaquita) genome, mPhoSin1, primary haplotype.</title>
        <authorList>
            <person name="Morin P."/>
            <person name="Mountcastle J."/>
            <person name="Fungtammasan C."/>
            <person name="Rhie A."/>
            <person name="Rojas-Bracho L."/>
            <person name="Smith C.R."/>
            <person name="Taylor B.L."/>
            <person name="Gulland F.M.D."/>
            <person name="Musser W."/>
            <person name="Houck M."/>
            <person name="Haase B."/>
            <person name="Paez S."/>
            <person name="Howe K."/>
            <person name="Torrance J."/>
            <person name="Formenti G."/>
            <person name="Phillippy A."/>
            <person name="Ryder O."/>
            <person name="Jarvis E.D."/>
            <person name="Fedrigo O."/>
        </authorList>
    </citation>
    <scope>NUCLEOTIDE SEQUENCE [LARGE SCALE GENOMIC DNA]</scope>
</reference>
<dbReference type="AlphaFoldDB" id="A0A8C9B4X7"/>
<dbReference type="CDD" id="cd01812">
    <property type="entry name" value="Ubl_BAG1"/>
    <property type="match status" value="1"/>
</dbReference>
<dbReference type="GeneTree" id="ENSGT00450000040296"/>
<gene>
    <name evidence="7" type="primary">BAG1</name>
</gene>
<dbReference type="GO" id="GO:0005829">
    <property type="term" value="C:cytosol"/>
    <property type="evidence" value="ECO:0007669"/>
    <property type="project" value="Ensembl"/>
</dbReference>
<dbReference type="InterPro" id="IPR039773">
    <property type="entry name" value="BAG_chaperone_regulator"/>
</dbReference>
<dbReference type="Ensembl" id="ENSPSNT00000003833.1">
    <property type="protein sequence ID" value="ENSPSNP00000003340.1"/>
    <property type="gene ID" value="ENSPSNG00000002526.1"/>
</dbReference>
<evidence type="ECO:0000256" key="1">
    <source>
        <dbReference type="ARBA" id="ARBA00022374"/>
    </source>
</evidence>
<dbReference type="PANTHER" id="PTHR12329:SF16">
    <property type="entry name" value="BAG FAMILY MOLECULAR CHAPERONE REGULATOR 1"/>
    <property type="match status" value="1"/>
</dbReference>
<dbReference type="GO" id="GO:0031625">
    <property type="term" value="F:ubiquitin protein ligase binding"/>
    <property type="evidence" value="ECO:0007669"/>
    <property type="project" value="Ensembl"/>
</dbReference>
<dbReference type="InterPro" id="IPR000626">
    <property type="entry name" value="Ubiquitin-like_dom"/>
</dbReference>
<sequence>MCLLAFTDPFSGFSARSSGEELQEVGGERPSQQGAWPRWRAWAWPHKPGGASAEWVGPGGGGSGIEPGGSRAAPRGGAGRPGRSVEVAGRGRGAPRSASTAGWATSAGLAERGGARRSRGDRERLGPRRRAPRLGREPRQSVPPAERGPPPSQRSAVRSVTRGHAGSTRGAAACVRRPRVKKKARPRSARSEEVTRSEEGSRSEEAIGSEEVALSEEVARSEEMAAAGLSVTVTHSNEKHDLQVIPQEGCSEPIVQDLAQVVEEATGVPLPFQKLIFKGKSLKEMETPLSALGIQNGCRVMLIGKKNSPEEEVEIKKLKDLEKSVEKIADQLEELSKELTGIQQGFLAKDLQAEALCKLDRRVKATIEQFMKILEEIDSLVLPENFKDSRMKRKGLVKKIQAFLAACDTVEQSICQEMERLQATNLALAD</sequence>
<feature type="coiled-coil region" evidence="3">
    <location>
        <begin position="315"/>
        <end position="345"/>
    </location>
</feature>
<feature type="compositionally biased region" description="Basic residues" evidence="4">
    <location>
        <begin position="176"/>
        <end position="188"/>
    </location>
</feature>
<feature type="compositionally biased region" description="Basic and acidic residues" evidence="4">
    <location>
        <begin position="189"/>
        <end position="205"/>
    </location>
</feature>
<dbReference type="Gene3D" id="3.10.20.90">
    <property type="entry name" value="Phosphatidylinositol 3-kinase Catalytic Subunit, Chain A, domain 1"/>
    <property type="match status" value="1"/>
</dbReference>
<dbReference type="InterPro" id="IPR029071">
    <property type="entry name" value="Ubiquitin-like_domsf"/>
</dbReference>
<dbReference type="GO" id="GO:0050821">
    <property type="term" value="P:protein stabilization"/>
    <property type="evidence" value="ECO:0007669"/>
    <property type="project" value="TreeGrafter"/>
</dbReference>
<dbReference type="GO" id="GO:0006457">
    <property type="term" value="P:protein folding"/>
    <property type="evidence" value="ECO:0007669"/>
    <property type="project" value="Ensembl"/>
</dbReference>
<dbReference type="Proteomes" id="UP000694554">
    <property type="component" value="Chromosome 6"/>
</dbReference>
<reference evidence="7" key="2">
    <citation type="submission" date="2025-08" db="UniProtKB">
        <authorList>
            <consortium name="Ensembl"/>
        </authorList>
    </citation>
    <scope>IDENTIFICATION</scope>
</reference>
<evidence type="ECO:0000256" key="4">
    <source>
        <dbReference type="SAM" id="MobiDB-lite"/>
    </source>
</evidence>
<feature type="region of interest" description="Disordered" evidence="4">
    <location>
        <begin position="11"/>
        <end position="220"/>
    </location>
</feature>
<evidence type="ECO:0000256" key="2">
    <source>
        <dbReference type="ARBA" id="ARBA00023186"/>
    </source>
</evidence>
<keyword evidence="8" id="KW-1185">Reference proteome</keyword>
<dbReference type="GO" id="GO:0005654">
    <property type="term" value="C:nucleoplasm"/>
    <property type="evidence" value="ECO:0007669"/>
    <property type="project" value="Ensembl"/>
</dbReference>
<evidence type="ECO:0000259" key="6">
    <source>
        <dbReference type="PROSITE" id="PS51035"/>
    </source>
</evidence>
<dbReference type="SMART" id="SM00264">
    <property type="entry name" value="BAG"/>
    <property type="match status" value="1"/>
</dbReference>
<keyword evidence="2" id="KW-0143">Chaperone</keyword>
<feature type="domain" description="BAG" evidence="6">
    <location>
        <begin position="331"/>
        <end position="411"/>
    </location>
</feature>
<organism evidence="7 8">
    <name type="scientific">Phocoena sinus</name>
    <name type="common">Vaquita</name>
    <dbReference type="NCBI Taxonomy" id="42100"/>
    <lineage>
        <taxon>Eukaryota</taxon>
        <taxon>Metazoa</taxon>
        <taxon>Chordata</taxon>
        <taxon>Craniata</taxon>
        <taxon>Vertebrata</taxon>
        <taxon>Euteleostomi</taxon>
        <taxon>Mammalia</taxon>
        <taxon>Eutheria</taxon>
        <taxon>Laurasiatheria</taxon>
        <taxon>Artiodactyla</taxon>
        <taxon>Whippomorpha</taxon>
        <taxon>Cetacea</taxon>
        <taxon>Odontoceti</taxon>
        <taxon>Phocoenidae</taxon>
        <taxon>Phocoena</taxon>
    </lineage>
</organism>
<dbReference type="GO" id="GO:0000774">
    <property type="term" value="F:adenyl-nucleotide exchange factor activity"/>
    <property type="evidence" value="ECO:0007669"/>
    <property type="project" value="Ensembl"/>
</dbReference>
<reference evidence="7" key="3">
    <citation type="submission" date="2025-09" db="UniProtKB">
        <authorList>
            <consortium name="Ensembl"/>
        </authorList>
    </citation>
    <scope>IDENTIFICATION</scope>
</reference>
<protein>
    <recommendedName>
        <fullName evidence="1">BAG family molecular chaperone regulator 1</fullName>
    </recommendedName>
</protein>
<dbReference type="PROSITE" id="PS51035">
    <property type="entry name" value="BAG"/>
    <property type="match status" value="1"/>
</dbReference>
<evidence type="ECO:0000313" key="8">
    <source>
        <dbReference type="Proteomes" id="UP000694554"/>
    </source>
</evidence>
<dbReference type="GO" id="GO:0016020">
    <property type="term" value="C:membrane"/>
    <property type="evidence" value="ECO:0007669"/>
    <property type="project" value="TreeGrafter"/>
</dbReference>
<dbReference type="FunFam" id="1.20.58.120:FF:000005">
    <property type="entry name" value="BAG family molecular chaperone regulator 1"/>
    <property type="match status" value="1"/>
</dbReference>
<evidence type="ECO:0000313" key="7">
    <source>
        <dbReference type="Ensembl" id="ENSPSNP00000003340.1"/>
    </source>
</evidence>
<evidence type="ECO:0000256" key="3">
    <source>
        <dbReference type="SAM" id="Coils"/>
    </source>
</evidence>
<dbReference type="InterPro" id="IPR003103">
    <property type="entry name" value="BAG_domain"/>
</dbReference>
<feature type="domain" description="Ubiquitin-like" evidence="5">
    <location>
        <begin position="229"/>
        <end position="309"/>
    </location>
</feature>
<dbReference type="InterPro" id="IPR036533">
    <property type="entry name" value="BAG_dom_sf"/>
</dbReference>
<proteinExistence type="predicted"/>
<dbReference type="Gene3D" id="1.20.58.120">
    <property type="entry name" value="BAG domain"/>
    <property type="match status" value="1"/>
</dbReference>
<dbReference type="SMART" id="SM00213">
    <property type="entry name" value="UBQ"/>
    <property type="match status" value="1"/>
</dbReference>
<feature type="compositionally biased region" description="Gly residues" evidence="4">
    <location>
        <begin position="57"/>
        <end position="67"/>
    </location>
</feature>
<name>A0A8C9B4X7_PHOSS</name>
<dbReference type="Pfam" id="PF02179">
    <property type="entry name" value="BAG"/>
    <property type="match status" value="1"/>
</dbReference>
<dbReference type="GO" id="GO:0051087">
    <property type="term" value="F:protein-folding chaperone binding"/>
    <property type="evidence" value="ECO:0007669"/>
    <property type="project" value="InterPro"/>
</dbReference>
<accession>A0A8C9B4X7</accession>
<keyword evidence="3" id="KW-0175">Coiled coil</keyword>
<feature type="compositionally biased region" description="Low complexity" evidence="4">
    <location>
        <begin position="97"/>
        <end position="112"/>
    </location>
</feature>
<dbReference type="SUPFAM" id="SSF63491">
    <property type="entry name" value="BAG domain"/>
    <property type="match status" value="1"/>
</dbReference>
<feature type="compositionally biased region" description="Low complexity" evidence="4">
    <location>
        <begin position="35"/>
        <end position="56"/>
    </location>
</feature>
<dbReference type="SUPFAM" id="SSF54236">
    <property type="entry name" value="Ubiquitin-like"/>
    <property type="match status" value="1"/>
</dbReference>
<dbReference type="PANTHER" id="PTHR12329">
    <property type="entry name" value="BCL2-ASSOCIATED ATHANOGENE"/>
    <property type="match status" value="1"/>
</dbReference>